<sequence length="366" mass="41025">MKVPFLDLKAPYLELKEELDAAYRRVMESGWYILGGEVEAFEVEFAAYCETKYCISVGNGLDALHLILRAMEISADDEVIVPANTYIATWLAVSYTGAKPVPVEPDEKSYNINPSLIEATITEHTKAILAVHLYGQPADMDAINEIAKRYNLKVIEDAAQAHGARYKGRRVGSLGDVAGFSFYPTKNLGAIGDGGAVTTNNGDLADKIRLLRNYGSRVKYENEIQGYNSRLDELQAAFLRVKLSKLDQWNARRTQIAKQYLEKLIKISDLTLPLVPNWAEPVWHLFVVRHPKRYTIEQHLSKAGISTLIHYPIPPHLSGAYAMNKWEVSNFPLSEQLSQEVISIPIGPHLNSQHIQAVIKILLENI</sequence>
<name>A0A5P8VY50_9NOSO</name>
<evidence type="ECO:0000256" key="4">
    <source>
        <dbReference type="PIRSR" id="PIRSR000390-2"/>
    </source>
</evidence>
<dbReference type="CDD" id="cd00616">
    <property type="entry name" value="AHBA_syn"/>
    <property type="match status" value="1"/>
</dbReference>
<dbReference type="SUPFAM" id="SSF53383">
    <property type="entry name" value="PLP-dependent transferases"/>
    <property type="match status" value="1"/>
</dbReference>
<protein>
    <submittedName>
        <fullName evidence="6">Erythromycin biosynthesis sensory transduction protein eryC1</fullName>
    </submittedName>
</protein>
<evidence type="ECO:0000256" key="2">
    <source>
        <dbReference type="ARBA" id="ARBA00037999"/>
    </source>
</evidence>
<feature type="modified residue" description="N6-(pyridoxal phosphate)lysine" evidence="4">
    <location>
        <position position="186"/>
    </location>
</feature>
<dbReference type="FunFam" id="3.40.640.10:FF:000089">
    <property type="entry name" value="Aminotransferase, DegT/DnrJ/EryC1/StrS family"/>
    <property type="match status" value="1"/>
</dbReference>
<dbReference type="InterPro" id="IPR015422">
    <property type="entry name" value="PyrdxlP-dep_Trfase_small"/>
</dbReference>
<dbReference type="EMBL" id="CP045226">
    <property type="protein sequence ID" value="QFS45348.1"/>
    <property type="molecule type" value="Genomic_DNA"/>
</dbReference>
<dbReference type="GO" id="GO:0030170">
    <property type="term" value="F:pyridoxal phosphate binding"/>
    <property type="evidence" value="ECO:0007669"/>
    <property type="project" value="UniProtKB-ARBA"/>
</dbReference>
<dbReference type="PIRSF" id="PIRSF000390">
    <property type="entry name" value="PLP_StrS"/>
    <property type="match status" value="1"/>
</dbReference>
<dbReference type="PANTHER" id="PTHR30244">
    <property type="entry name" value="TRANSAMINASE"/>
    <property type="match status" value="1"/>
</dbReference>
<dbReference type="InterPro" id="IPR000653">
    <property type="entry name" value="DegT/StrS_aminotransferase"/>
</dbReference>
<feature type="active site" description="Proton acceptor" evidence="3">
    <location>
        <position position="186"/>
    </location>
</feature>
<evidence type="ECO:0000256" key="3">
    <source>
        <dbReference type="PIRSR" id="PIRSR000390-1"/>
    </source>
</evidence>
<reference evidence="6 7" key="1">
    <citation type="submission" date="2019-10" db="EMBL/GenBank/DDBJ databases">
        <title>Genomic and transcriptomic insights into the perfect genentic adaptation of a filamentous nitrogen-fixing cyanobacterium to rice fields.</title>
        <authorList>
            <person name="Chen Z."/>
        </authorList>
    </citation>
    <scope>NUCLEOTIDE SEQUENCE [LARGE SCALE GENOMIC DNA]</scope>
    <source>
        <strain evidence="6">CCNUC1</strain>
    </source>
</reference>
<evidence type="ECO:0000313" key="6">
    <source>
        <dbReference type="EMBL" id="QFS45348.1"/>
    </source>
</evidence>
<dbReference type="Gene3D" id="3.40.640.10">
    <property type="entry name" value="Type I PLP-dependent aspartate aminotransferase-like (Major domain)"/>
    <property type="match status" value="1"/>
</dbReference>
<dbReference type="InterPro" id="IPR015421">
    <property type="entry name" value="PyrdxlP-dep_Trfase_major"/>
</dbReference>
<evidence type="ECO:0000313" key="7">
    <source>
        <dbReference type="Proteomes" id="UP000326678"/>
    </source>
</evidence>
<dbReference type="Gene3D" id="3.90.1150.10">
    <property type="entry name" value="Aspartate Aminotransferase, domain 1"/>
    <property type="match status" value="1"/>
</dbReference>
<dbReference type="Pfam" id="PF01041">
    <property type="entry name" value="DegT_DnrJ_EryC1"/>
    <property type="match status" value="1"/>
</dbReference>
<gene>
    <name evidence="6" type="ORF">GXM_02825</name>
</gene>
<dbReference type="AlphaFoldDB" id="A0A5P8VY50"/>
<proteinExistence type="inferred from homology"/>
<dbReference type="GO" id="GO:0000271">
    <property type="term" value="P:polysaccharide biosynthetic process"/>
    <property type="evidence" value="ECO:0007669"/>
    <property type="project" value="TreeGrafter"/>
</dbReference>
<dbReference type="PANTHER" id="PTHR30244:SF36">
    <property type="entry name" value="3-OXO-GLUCOSE-6-PHOSPHATE:GLUTAMATE AMINOTRANSFERASE"/>
    <property type="match status" value="1"/>
</dbReference>
<comment type="similarity">
    <text evidence="2 5">Belongs to the DegT/DnrJ/EryC1 family.</text>
</comment>
<accession>A0A5P8VY50</accession>
<dbReference type="GO" id="GO:0008483">
    <property type="term" value="F:transaminase activity"/>
    <property type="evidence" value="ECO:0007669"/>
    <property type="project" value="TreeGrafter"/>
</dbReference>
<dbReference type="InterPro" id="IPR015424">
    <property type="entry name" value="PyrdxlP-dep_Trfase"/>
</dbReference>
<dbReference type="KEGG" id="nsh:GXM_02825"/>
<evidence type="ECO:0000256" key="1">
    <source>
        <dbReference type="ARBA" id="ARBA00022898"/>
    </source>
</evidence>
<keyword evidence="7" id="KW-1185">Reference proteome</keyword>
<keyword evidence="1 4" id="KW-0663">Pyridoxal phosphate</keyword>
<dbReference type="Proteomes" id="UP000326678">
    <property type="component" value="Chromosome Gxm1"/>
</dbReference>
<organism evidence="6 7">
    <name type="scientific">Nostoc sphaeroides CCNUC1</name>
    <dbReference type="NCBI Taxonomy" id="2653204"/>
    <lineage>
        <taxon>Bacteria</taxon>
        <taxon>Bacillati</taxon>
        <taxon>Cyanobacteriota</taxon>
        <taxon>Cyanophyceae</taxon>
        <taxon>Nostocales</taxon>
        <taxon>Nostocaceae</taxon>
        <taxon>Nostoc</taxon>
    </lineage>
</organism>
<evidence type="ECO:0000256" key="5">
    <source>
        <dbReference type="RuleBase" id="RU004508"/>
    </source>
</evidence>
<dbReference type="RefSeq" id="WP_152589025.1">
    <property type="nucleotide sequence ID" value="NZ_CP045226.1"/>
</dbReference>